<dbReference type="GO" id="GO:0020037">
    <property type="term" value="F:heme binding"/>
    <property type="evidence" value="ECO:0007669"/>
    <property type="project" value="UniProtKB-UniRule"/>
</dbReference>
<accession>A0A7I8JCE7</accession>
<dbReference type="EMBL" id="CACRZD030000011">
    <property type="protein sequence ID" value="CAA6667858.1"/>
    <property type="molecule type" value="Genomic_DNA"/>
</dbReference>
<dbReference type="EC" id="1.11.1.7" evidence="17"/>
<dbReference type="CDD" id="cd00693">
    <property type="entry name" value="secretory_peroxidase"/>
    <property type="match status" value="1"/>
</dbReference>
<feature type="binding site" evidence="14">
    <location>
        <position position="237"/>
    </location>
    <ligand>
        <name>Ca(2+)</name>
        <dbReference type="ChEBI" id="CHEBI:29108"/>
        <label>2</label>
    </ligand>
</feature>
<evidence type="ECO:0000259" key="18">
    <source>
        <dbReference type="PROSITE" id="PS50873"/>
    </source>
</evidence>
<feature type="chain" id="PRO_5029938591" description="Peroxidase" evidence="17">
    <location>
        <begin position="24"/>
        <end position="295"/>
    </location>
</feature>
<feature type="disulfide bond" evidence="16">
    <location>
        <begin position="67"/>
        <end position="72"/>
    </location>
</feature>
<dbReference type="PANTHER" id="PTHR31517:SF51">
    <property type="entry name" value="PEROXIDASE 55"/>
    <property type="match status" value="1"/>
</dbReference>
<feature type="binding site" evidence="14">
    <location>
        <position position="229"/>
    </location>
    <ligand>
        <name>Ca(2+)</name>
        <dbReference type="ChEBI" id="CHEBI:29108"/>
        <label>2</label>
    </ligand>
</feature>
<keyword evidence="8 14" id="KW-0408">Iron</keyword>
<keyword evidence="11 17" id="KW-0376">Hydrogen peroxide</keyword>
<comment type="subcellular location">
    <subcellularLocation>
        <location evidence="17">Secreted</location>
    </subcellularLocation>
</comment>
<dbReference type="Pfam" id="PF00141">
    <property type="entry name" value="peroxidase"/>
    <property type="match status" value="1"/>
</dbReference>
<dbReference type="FunFam" id="1.10.420.10:FF:000001">
    <property type="entry name" value="Peroxidase"/>
    <property type="match status" value="1"/>
</dbReference>
<feature type="binding site" evidence="14">
    <location>
        <position position="73"/>
    </location>
    <ligand>
        <name>Ca(2+)</name>
        <dbReference type="ChEBI" id="CHEBI:29108"/>
        <label>1</label>
    </ligand>
</feature>
<evidence type="ECO:0000313" key="19">
    <source>
        <dbReference type="EMBL" id="CAA2628611.1"/>
    </source>
</evidence>
<keyword evidence="10" id="KW-0873">Pyrrolidone carboxylic acid</keyword>
<reference evidence="19 20" key="1">
    <citation type="submission" date="2019-12" db="EMBL/GenBank/DDBJ databases">
        <authorList>
            <person name="Scholz U."/>
            <person name="Mascher M."/>
            <person name="Fiebig A."/>
        </authorList>
    </citation>
    <scope>NUCLEOTIDE SEQUENCE</scope>
</reference>
<evidence type="ECO:0000256" key="3">
    <source>
        <dbReference type="ARBA" id="ARBA00022559"/>
    </source>
</evidence>
<dbReference type="Gene3D" id="1.10.520.10">
    <property type="match status" value="1"/>
</dbReference>
<dbReference type="InterPro" id="IPR019794">
    <property type="entry name" value="Peroxidases_AS"/>
</dbReference>
<comment type="catalytic activity">
    <reaction evidence="1 17">
        <text>2 a phenolic donor + H2O2 = 2 a phenolic radical donor + 2 H2O</text>
        <dbReference type="Rhea" id="RHEA:56136"/>
        <dbReference type="ChEBI" id="CHEBI:15377"/>
        <dbReference type="ChEBI" id="CHEBI:16240"/>
        <dbReference type="ChEBI" id="CHEBI:139520"/>
        <dbReference type="ChEBI" id="CHEBI:139521"/>
        <dbReference type="EC" id="1.11.1.7"/>
    </reaction>
</comment>
<feature type="binding site" description="axial binding residue" evidence="14">
    <location>
        <position position="182"/>
    </location>
    <ligand>
        <name>heme b</name>
        <dbReference type="ChEBI" id="CHEBI:60344"/>
    </ligand>
    <ligandPart>
        <name>Fe</name>
        <dbReference type="ChEBI" id="CHEBI:18248"/>
    </ligandPart>
</feature>
<feature type="binding site" evidence="14">
    <location>
        <position position="183"/>
    </location>
    <ligand>
        <name>Ca(2+)</name>
        <dbReference type="ChEBI" id="CHEBI:29108"/>
        <label>2</label>
    </ligand>
</feature>
<evidence type="ECO:0000256" key="9">
    <source>
        <dbReference type="ARBA" id="ARBA00023157"/>
    </source>
</evidence>
<feature type="binding site" evidence="14">
    <location>
        <position position="232"/>
    </location>
    <ligand>
        <name>Ca(2+)</name>
        <dbReference type="ChEBI" id="CHEBI:29108"/>
        <label>2</label>
    </ligand>
</feature>
<evidence type="ECO:0000256" key="10">
    <source>
        <dbReference type="ARBA" id="ARBA00023283"/>
    </source>
</evidence>
<comment type="cofactor">
    <cofactor evidence="14 17">
        <name>heme b</name>
        <dbReference type="ChEBI" id="CHEBI:60344"/>
    </cofactor>
    <text evidence="14 17">Binds 1 heme b (iron(II)-protoporphyrin IX) group per subunit.</text>
</comment>
<evidence type="ECO:0000256" key="11">
    <source>
        <dbReference type="ARBA" id="ARBA00023324"/>
    </source>
</evidence>
<feature type="binding site" evidence="14">
    <location>
        <position position="66"/>
    </location>
    <ligand>
        <name>Ca(2+)</name>
        <dbReference type="ChEBI" id="CHEBI:29108"/>
        <label>1</label>
    </ligand>
</feature>
<dbReference type="PROSITE" id="PS50873">
    <property type="entry name" value="PEROXIDASE_4"/>
    <property type="match status" value="1"/>
</dbReference>
<comment type="similarity">
    <text evidence="17">Belongs to the peroxidase family. Classical plant (class III) peroxidase subfamily.</text>
</comment>
<comment type="cofactor">
    <cofactor evidence="14 17">
        <name>Ca(2+)</name>
        <dbReference type="ChEBI" id="CHEBI:29108"/>
    </cofactor>
    <text evidence="14 17">Binds 2 calcium ions per subunit.</text>
</comment>
<feature type="binding site" evidence="14">
    <location>
        <position position="69"/>
    </location>
    <ligand>
        <name>Ca(2+)</name>
        <dbReference type="ChEBI" id="CHEBI:29108"/>
        <label>1</label>
    </ligand>
</feature>
<keyword evidence="6 14" id="KW-0106">Calcium</keyword>
<feature type="binding site" evidence="14">
    <location>
        <position position="75"/>
    </location>
    <ligand>
        <name>Ca(2+)</name>
        <dbReference type="ChEBI" id="CHEBI:29108"/>
        <label>1</label>
    </ligand>
</feature>
<evidence type="ECO:0000256" key="13">
    <source>
        <dbReference type="PIRSR" id="PIRSR600823-2"/>
    </source>
</evidence>
<dbReference type="SUPFAM" id="SSF48113">
    <property type="entry name" value="Heme-dependent peroxidases"/>
    <property type="match status" value="1"/>
</dbReference>
<evidence type="ECO:0000256" key="6">
    <source>
        <dbReference type="ARBA" id="ARBA00022837"/>
    </source>
</evidence>
<keyword evidence="7 17" id="KW-0560">Oxidoreductase</keyword>
<evidence type="ECO:0000256" key="14">
    <source>
        <dbReference type="PIRSR" id="PIRSR600823-3"/>
    </source>
</evidence>
<proteinExistence type="inferred from homology"/>
<feature type="binding site" evidence="14">
    <location>
        <position position="86"/>
    </location>
    <ligand>
        <name>Ca(2+)</name>
        <dbReference type="ChEBI" id="CHEBI:29108"/>
        <label>1</label>
    </ligand>
</feature>
<keyword evidence="4 17" id="KW-0349">Heme</keyword>
<sequence length="295" mass="31770">MESWSRLLSLAVLLLMAAGKVESQLRPDFYASTCPDVESIVREEVRKKFVQTFVTVPATLRLFFHDCFVEGCDASVIIASPNGDAEKDADENISLAGDGFDTVMPGVVSCADILALATRDVVVLTGGPSFAVELGRLDGLISQRSRVAGKLPKPDQSLDELNAIFKQNNLTETDVIILSGAHTLGFAHCGTFSDRLYSNPDPTLNADFARQLQDDCPRNVDPLVAINLDVNTPRTFDNVFYSNLVEGKGLLRSDQFAGDAAGFGAAFADAMVRLGRVGVKTGGDGEIRRDCTAFN</sequence>
<feature type="binding site" evidence="14">
    <location>
        <position position="71"/>
    </location>
    <ligand>
        <name>Ca(2+)</name>
        <dbReference type="ChEBI" id="CHEBI:29108"/>
        <label>1</label>
    </ligand>
</feature>
<keyword evidence="17" id="KW-0732">Signal</keyword>
<evidence type="ECO:0000256" key="16">
    <source>
        <dbReference type="PIRSR" id="PIRSR600823-5"/>
    </source>
</evidence>
<organism evidence="19">
    <name type="scientific">Spirodela intermedia</name>
    <name type="common">Intermediate duckweed</name>
    <dbReference type="NCBI Taxonomy" id="51605"/>
    <lineage>
        <taxon>Eukaryota</taxon>
        <taxon>Viridiplantae</taxon>
        <taxon>Streptophyta</taxon>
        <taxon>Embryophyta</taxon>
        <taxon>Tracheophyta</taxon>
        <taxon>Spermatophyta</taxon>
        <taxon>Magnoliopsida</taxon>
        <taxon>Liliopsida</taxon>
        <taxon>Araceae</taxon>
        <taxon>Lemnoideae</taxon>
        <taxon>Spirodela</taxon>
    </lineage>
</organism>
<dbReference type="PRINTS" id="PR00458">
    <property type="entry name" value="PEROXIDASE"/>
</dbReference>
<dbReference type="PRINTS" id="PR00461">
    <property type="entry name" value="PLPEROXIDASE"/>
</dbReference>
<evidence type="ECO:0000256" key="7">
    <source>
        <dbReference type="ARBA" id="ARBA00023002"/>
    </source>
</evidence>
<protein>
    <recommendedName>
        <fullName evidence="17">Peroxidase</fullName>
        <ecNumber evidence="17">1.11.1.7</ecNumber>
    </recommendedName>
</protein>
<dbReference type="GO" id="GO:0046872">
    <property type="term" value="F:metal ion binding"/>
    <property type="evidence" value="ECO:0007669"/>
    <property type="project" value="UniProtKB-UniRule"/>
</dbReference>
<feature type="active site" description="Proton acceptor" evidence="12">
    <location>
        <position position="65"/>
    </location>
</feature>
<dbReference type="GO" id="GO:0005576">
    <property type="term" value="C:extracellular region"/>
    <property type="evidence" value="ECO:0007669"/>
    <property type="project" value="UniProtKB-SubCell"/>
</dbReference>
<feature type="signal peptide" evidence="17">
    <location>
        <begin position="1"/>
        <end position="23"/>
    </location>
</feature>
<comment type="function">
    <text evidence="17">Removal of H(2)O(2), oxidation of toxic reductants, biosynthesis and degradation of lignin, suberization, auxin catabolism, response to environmental stresses such as wounding, pathogen attack and oxidative stress.</text>
</comment>
<evidence type="ECO:0000256" key="4">
    <source>
        <dbReference type="ARBA" id="ARBA00022617"/>
    </source>
</evidence>
<keyword evidence="3 17" id="KW-0575">Peroxidase</keyword>
<dbReference type="PROSITE" id="PS00435">
    <property type="entry name" value="PEROXIDASE_1"/>
    <property type="match status" value="1"/>
</dbReference>
<dbReference type="Proteomes" id="UP001189122">
    <property type="component" value="Unassembled WGS sequence"/>
</dbReference>
<gene>
    <name evidence="19" type="ORF">SI7747_11014252</name>
</gene>
<evidence type="ECO:0000256" key="15">
    <source>
        <dbReference type="PIRSR" id="PIRSR600823-4"/>
    </source>
</evidence>
<dbReference type="AlphaFoldDB" id="A0A7I8JCE7"/>
<dbReference type="GO" id="GO:0042744">
    <property type="term" value="P:hydrogen peroxide catabolic process"/>
    <property type="evidence" value="ECO:0007669"/>
    <property type="project" value="UniProtKB-KW"/>
</dbReference>
<keyword evidence="5 14" id="KW-0479">Metal-binding</keyword>
<evidence type="ECO:0000256" key="8">
    <source>
        <dbReference type="ARBA" id="ARBA00023004"/>
    </source>
</evidence>
<dbReference type="InterPro" id="IPR010255">
    <property type="entry name" value="Haem_peroxidase_sf"/>
</dbReference>
<evidence type="ECO:0000256" key="2">
    <source>
        <dbReference type="ARBA" id="ARBA00006873"/>
    </source>
</evidence>
<dbReference type="EMBL" id="LR743598">
    <property type="protein sequence ID" value="CAA2628611.1"/>
    <property type="molecule type" value="Genomic_DNA"/>
</dbReference>
<comment type="similarity">
    <text evidence="2">Belongs to the peroxidase family. Ascorbate peroxidase subfamily.</text>
</comment>
<dbReference type="GO" id="GO:0006979">
    <property type="term" value="P:response to oxidative stress"/>
    <property type="evidence" value="ECO:0007669"/>
    <property type="project" value="UniProtKB-UniRule"/>
</dbReference>
<dbReference type="PROSITE" id="PS00436">
    <property type="entry name" value="PEROXIDASE_2"/>
    <property type="match status" value="1"/>
</dbReference>
<feature type="binding site" evidence="13">
    <location>
        <position position="152"/>
    </location>
    <ligand>
        <name>substrate</name>
    </ligand>
</feature>
<evidence type="ECO:0000256" key="17">
    <source>
        <dbReference type="RuleBase" id="RU362060"/>
    </source>
</evidence>
<evidence type="ECO:0000256" key="1">
    <source>
        <dbReference type="ARBA" id="ARBA00000189"/>
    </source>
</evidence>
<keyword evidence="17" id="KW-0964">Secreted</keyword>
<feature type="disulfide bond" evidence="16">
    <location>
        <begin position="110"/>
        <end position="291"/>
    </location>
</feature>
<dbReference type="InterPro" id="IPR033905">
    <property type="entry name" value="Secretory_peroxidase"/>
</dbReference>
<feature type="domain" description="Plant heme peroxidase family profile" evidence="18">
    <location>
        <begin position="24"/>
        <end position="295"/>
    </location>
</feature>
<dbReference type="PANTHER" id="PTHR31517">
    <property type="match status" value="1"/>
</dbReference>
<feature type="site" description="Transition state stabilizer" evidence="15">
    <location>
        <position position="61"/>
    </location>
</feature>
<dbReference type="InterPro" id="IPR002016">
    <property type="entry name" value="Haem_peroxidase"/>
</dbReference>
<dbReference type="InterPro" id="IPR000823">
    <property type="entry name" value="Peroxidase_pln"/>
</dbReference>
<feature type="disulfide bond" evidence="16">
    <location>
        <begin position="189"/>
        <end position="216"/>
    </location>
</feature>
<keyword evidence="20" id="KW-1185">Reference proteome</keyword>
<keyword evidence="9 16" id="KW-1015">Disulfide bond</keyword>
<dbReference type="GO" id="GO:0140825">
    <property type="term" value="F:lactoperoxidase activity"/>
    <property type="evidence" value="ECO:0007669"/>
    <property type="project" value="UniProtKB-EC"/>
</dbReference>
<name>A0A7I8JCE7_SPIIN</name>
<evidence type="ECO:0000256" key="5">
    <source>
        <dbReference type="ARBA" id="ARBA00022723"/>
    </source>
</evidence>
<evidence type="ECO:0000313" key="20">
    <source>
        <dbReference type="Proteomes" id="UP001189122"/>
    </source>
</evidence>
<evidence type="ECO:0000256" key="12">
    <source>
        <dbReference type="PIRSR" id="PIRSR600823-1"/>
    </source>
</evidence>
<dbReference type="InterPro" id="IPR019793">
    <property type="entry name" value="Peroxidases_heam-ligand_BS"/>
</dbReference>
<dbReference type="Gene3D" id="1.10.420.10">
    <property type="entry name" value="Peroxidase, domain 2"/>
    <property type="match status" value="1"/>
</dbReference>